<dbReference type="EMBL" id="JACEMX010000014">
    <property type="protein sequence ID" value="MBA4462619.1"/>
    <property type="molecule type" value="Genomic_DNA"/>
</dbReference>
<reference evidence="1 2" key="1">
    <citation type="journal article" date="2020" name="Appl. Environ. Microbiol.">
        <title>Genomic Characteristics of a Novel Species of Ammonia-Oxidizing Archaea from the Jiulong River Estuary.</title>
        <authorList>
            <person name="Zou D."/>
            <person name="Wan R."/>
            <person name="Han L."/>
            <person name="Xu M.N."/>
            <person name="Liu Y."/>
            <person name="Liu H."/>
            <person name="Kao S.J."/>
            <person name="Li M."/>
        </authorList>
    </citation>
    <scope>NUCLEOTIDE SEQUENCE [LARGE SCALE GENOMIC DNA]</scope>
    <source>
        <strain evidence="1">S2bin1</strain>
    </source>
</reference>
<dbReference type="Proteomes" id="UP000591542">
    <property type="component" value="Unassembled WGS sequence"/>
</dbReference>
<gene>
    <name evidence="1" type="ORF">H2B01_00345</name>
</gene>
<sequence>MQQNVGKEVLIRLKSNITAKGKLKNFDQHLNLSLKDGNVKSEEKTELFDSMLLRGSDILMVSLSNNDHSKLKH</sequence>
<name>A0AC60W6D8_9ARCH</name>
<accession>A0AC60W6D8</accession>
<evidence type="ECO:0000313" key="2">
    <source>
        <dbReference type="Proteomes" id="UP000591542"/>
    </source>
</evidence>
<evidence type="ECO:0000313" key="1">
    <source>
        <dbReference type="EMBL" id="MBA4462619.1"/>
    </source>
</evidence>
<keyword evidence="1" id="KW-0687">Ribonucleoprotein</keyword>
<organism evidence="1 2">
    <name type="scientific">Candidatus Nitrosomaritimum aestuariumsis</name>
    <dbReference type="NCBI Taxonomy" id="3342354"/>
    <lineage>
        <taxon>Archaea</taxon>
        <taxon>Nitrososphaerota</taxon>
        <taxon>Nitrososphaeria</taxon>
        <taxon>Nitrosopumilales</taxon>
        <taxon>Nitrosopumilaceae</taxon>
        <taxon>Candidatus Nitrosomaritimum</taxon>
    </lineage>
</organism>
<proteinExistence type="predicted"/>
<protein>
    <submittedName>
        <fullName evidence="1">Ribonucleoprotein</fullName>
    </submittedName>
</protein>
<comment type="caution">
    <text evidence="1">The sequence shown here is derived from an EMBL/GenBank/DDBJ whole genome shotgun (WGS) entry which is preliminary data.</text>
</comment>